<dbReference type="Gene3D" id="3.30.559.10">
    <property type="entry name" value="Chloramphenicol acetyltransferase-like domain"/>
    <property type="match status" value="1"/>
</dbReference>
<evidence type="ECO:0000313" key="1">
    <source>
        <dbReference type="EMBL" id="TVY26695.1"/>
    </source>
</evidence>
<dbReference type="InterPro" id="IPR052058">
    <property type="entry name" value="Alcohol_O-acetyltransferase"/>
</dbReference>
<dbReference type="PANTHER" id="PTHR28037:SF1">
    <property type="entry name" value="ALCOHOL O-ACETYLTRANSFERASE 1-RELATED"/>
    <property type="match status" value="1"/>
</dbReference>
<comment type="caution">
    <text evidence="1">The sequence shown here is derived from an EMBL/GenBank/DDBJ whole genome shotgun (WGS) entry which is preliminary data.</text>
</comment>
<protein>
    <submittedName>
        <fullName evidence="1">Putative alcohol acetyltransferase</fullName>
    </submittedName>
</protein>
<dbReference type="InterPro" id="IPR010828">
    <property type="entry name" value="Atf2/Sli1-like"/>
</dbReference>
<organism evidence="1 2">
    <name type="scientific">Lachnellula hyalina</name>
    <dbReference type="NCBI Taxonomy" id="1316788"/>
    <lineage>
        <taxon>Eukaryota</taxon>
        <taxon>Fungi</taxon>
        <taxon>Dikarya</taxon>
        <taxon>Ascomycota</taxon>
        <taxon>Pezizomycotina</taxon>
        <taxon>Leotiomycetes</taxon>
        <taxon>Helotiales</taxon>
        <taxon>Lachnaceae</taxon>
        <taxon>Lachnellula</taxon>
    </lineage>
</organism>
<dbReference type="SUPFAM" id="SSF52777">
    <property type="entry name" value="CoA-dependent acyltransferases"/>
    <property type="match status" value="1"/>
</dbReference>
<dbReference type="OrthoDB" id="2150604at2759"/>
<keyword evidence="2" id="KW-1185">Reference proteome</keyword>
<dbReference type="InterPro" id="IPR023213">
    <property type="entry name" value="CAT-like_dom_sf"/>
</dbReference>
<dbReference type="AlphaFoldDB" id="A0A8H8TZU2"/>
<dbReference type="Proteomes" id="UP000431533">
    <property type="component" value="Unassembled WGS sequence"/>
</dbReference>
<proteinExistence type="predicted"/>
<name>A0A8H8TZU2_9HELO</name>
<gene>
    <name evidence="1" type="primary">FCK4_0</name>
    <name evidence="1" type="ORF">LHYA1_G004144</name>
</gene>
<dbReference type="PANTHER" id="PTHR28037">
    <property type="entry name" value="ALCOHOL O-ACETYLTRANSFERASE 1-RELATED"/>
    <property type="match status" value="1"/>
</dbReference>
<dbReference type="GO" id="GO:0008080">
    <property type="term" value="F:N-acetyltransferase activity"/>
    <property type="evidence" value="ECO:0007669"/>
    <property type="project" value="TreeGrafter"/>
</dbReference>
<dbReference type="EMBL" id="QGMH01000064">
    <property type="protein sequence ID" value="TVY26695.1"/>
    <property type="molecule type" value="Genomic_DNA"/>
</dbReference>
<keyword evidence="1" id="KW-0808">Transferase</keyword>
<evidence type="ECO:0000313" key="2">
    <source>
        <dbReference type="Proteomes" id="UP000431533"/>
    </source>
</evidence>
<sequence length="485" mass="53671">MSSEMEEVPLRPTGHMERFNILRNHVKFYNKFGVTASYTVARSLLASNSLEQVIYAALREVLNQHPIMGVTVQDEAAIEPKWIRLPTVDFRRLVKVVDADLGASWDSWTRDALRAPFVVVDDLPMWRIVVARGKSTGKDAETFAVGFFCHHAIADGTSAGAFQLTFLDALNELIEGKIKSVSDIEEEAVIPVPKLPLIPNMEMKTALPVGIFFALKKIFSTYVWSTEDPLNWSGSLISAEAPRPPINNLRSFSLSSDVVGALLKRCRKENTSITALLTILVARKLAVMYPSYTHFTGNIPFSLRKFTGHSNRDMGCYVSNLTPYFSSQERPPWGYISCRSMSSDKPEQDDGKLWEGARASKKEIDEGTATASDQNVGMLKFVSDYNKFFYGKLGKKRDHAFEVTNIGVLDGGVGGGGGEEKACFDRVQFSTAQCTYADPYIFSIASAKNGFMTVSLSWATGVLDDDEAVEMIEWLEGALKGLSEA</sequence>
<reference evidence="1 2" key="1">
    <citation type="submission" date="2018-05" db="EMBL/GenBank/DDBJ databases">
        <title>Genome sequencing and assembly of the regulated plant pathogen Lachnellula willkommii and related sister species for the development of diagnostic species identification markers.</title>
        <authorList>
            <person name="Giroux E."/>
            <person name="Bilodeau G."/>
        </authorList>
    </citation>
    <scope>NUCLEOTIDE SEQUENCE [LARGE SCALE GENOMIC DNA]</scope>
    <source>
        <strain evidence="1 2">CBS 185.66</strain>
    </source>
</reference>
<dbReference type="GeneID" id="41984342"/>
<dbReference type="Pfam" id="PF07247">
    <property type="entry name" value="AATase"/>
    <property type="match status" value="1"/>
</dbReference>
<accession>A0A8H8TZU2</accession>
<dbReference type="RefSeq" id="XP_031005483.1">
    <property type="nucleotide sequence ID" value="XM_031149107.1"/>
</dbReference>